<dbReference type="GO" id="GO:0003824">
    <property type="term" value="F:catalytic activity"/>
    <property type="evidence" value="ECO:0007669"/>
    <property type="project" value="InterPro"/>
</dbReference>
<dbReference type="InterPro" id="IPR040442">
    <property type="entry name" value="Pyrv_kinase-like_dom_sf"/>
</dbReference>
<feature type="non-terminal residue" evidence="2">
    <location>
        <position position="1"/>
    </location>
</feature>
<dbReference type="PANTHER" id="PTHR42905">
    <property type="entry name" value="PHOSPHOENOLPYRUVATE CARBOXYLASE"/>
    <property type="match status" value="1"/>
</dbReference>
<keyword evidence="3" id="KW-1185">Reference proteome</keyword>
<comment type="caution">
    <text evidence="2">The sequence shown here is derived from an EMBL/GenBank/DDBJ whole genome shotgun (WGS) entry which is preliminary data.</text>
</comment>
<dbReference type="EMBL" id="JAUIQD010000003">
    <property type="protein sequence ID" value="KAK3357913.1"/>
    <property type="molecule type" value="Genomic_DNA"/>
</dbReference>
<gene>
    <name evidence="2" type="ORF">B0T25DRAFT_450493</name>
</gene>
<name>A0AAJ0MGW3_9PEZI</name>
<feature type="region of interest" description="Disordered" evidence="1">
    <location>
        <begin position="1"/>
        <end position="25"/>
    </location>
</feature>
<sequence>SASHQPKSTTSTPLAPPRTTKMPHPLAPLATSFKSLHSPGPILLPNVYDATSARLVAALPSTKALATASYALALAGGTTDAELTLDLHLSLLPPIGAVARGAGLPLTVDLQDGYGERLEEAIKGVLSQEIGAVGINLEDSTAGGKLLDVDTAAERIKRALEIAKGEGVGDFVVNARSDAHFVGGTVDEAIERGKRYLEAGATTVYILAPPGQLMGEGDVVKIVQELGGKVNLAPRWVKPDGGKIEGGLTSRDLVRLGVARISVGPSLYFAAAKALKDAAGFVFGEE</sequence>
<dbReference type="PANTHER" id="PTHR42905:SF16">
    <property type="entry name" value="CARBOXYPHOSPHONOENOLPYRUVATE PHOSPHONOMUTASE-LIKE PROTEIN (AFU_ORTHOLOGUE AFUA_5G07230)"/>
    <property type="match status" value="1"/>
</dbReference>
<proteinExistence type="predicted"/>
<reference evidence="2" key="1">
    <citation type="journal article" date="2023" name="Mol. Phylogenet. Evol.">
        <title>Genome-scale phylogeny and comparative genomics of the fungal order Sordariales.</title>
        <authorList>
            <person name="Hensen N."/>
            <person name="Bonometti L."/>
            <person name="Westerberg I."/>
            <person name="Brannstrom I.O."/>
            <person name="Guillou S."/>
            <person name="Cros-Aarteil S."/>
            <person name="Calhoun S."/>
            <person name="Haridas S."/>
            <person name="Kuo A."/>
            <person name="Mondo S."/>
            <person name="Pangilinan J."/>
            <person name="Riley R."/>
            <person name="LaButti K."/>
            <person name="Andreopoulos B."/>
            <person name="Lipzen A."/>
            <person name="Chen C."/>
            <person name="Yan M."/>
            <person name="Daum C."/>
            <person name="Ng V."/>
            <person name="Clum A."/>
            <person name="Steindorff A."/>
            <person name="Ohm R.A."/>
            <person name="Martin F."/>
            <person name="Silar P."/>
            <person name="Natvig D.O."/>
            <person name="Lalanne C."/>
            <person name="Gautier V."/>
            <person name="Ament-Velasquez S.L."/>
            <person name="Kruys A."/>
            <person name="Hutchinson M.I."/>
            <person name="Powell A.J."/>
            <person name="Barry K."/>
            <person name="Miller A.N."/>
            <person name="Grigoriev I.V."/>
            <person name="Debuchy R."/>
            <person name="Gladieux P."/>
            <person name="Hiltunen Thoren M."/>
            <person name="Johannesson H."/>
        </authorList>
    </citation>
    <scope>NUCLEOTIDE SEQUENCE</scope>
    <source>
        <strain evidence="2">CBS 955.72</strain>
    </source>
</reference>
<organism evidence="2 3">
    <name type="scientific">Lasiosphaeria hispida</name>
    <dbReference type="NCBI Taxonomy" id="260671"/>
    <lineage>
        <taxon>Eukaryota</taxon>
        <taxon>Fungi</taxon>
        <taxon>Dikarya</taxon>
        <taxon>Ascomycota</taxon>
        <taxon>Pezizomycotina</taxon>
        <taxon>Sordariomycetes</taxon>
        <taxon>Sordariomycetidae</taxon>
        <taxon>Sordariales</taxon>
        <taxon>Lasiosphaeriaceae</taxon>
        <taxon>Lasiosphaeria</taxon>
    </lineage>
</organism>
<dbReference type="Proteomes" id="UP001275084">
    <property type="component" value="Unassembled WGS sequence"/>
</dbReference>
<evidence type="ECO:0000313" key="3">
    <source>
        <dbReference type="Proteomes" id="UP001275084"/>
    </source>
</evidence>
<reference evidence="2" key="2">
    <citation type="submission" date="2023-06" db="EMBL/GenBank/DDBJ databases">
        <authorList>
            <consortium name="Lawrence Berkeley National Laboratory"/>
            <person name="Haridas S."/>
            <person name="Hensen N."/>
            <person name="Bonometti L."/>
            <person name="Westerberg I."/>
            <person name="Brannstrom I.O."/>
            <person name="Guillou S."/>
            <person name="Cros-Aarteil S."/>
            <person name="Calhoun S."/>
            <person name="Kuo A."/>
            <person name="Mondo S."/>
            <person name="Pangilinan J."/>
            <person name="Riley R."/>
            <person name="Labutti K."/>
            <person name="Andreopoulos B."/>
            <person name="Lipzen A."/>
            <person name="Chen C."/>
            <person name="Yanf M."/>
            <person name="Daum C."/>
            <person name="Ng V."/>
            <person name="Clum A."/>
            <person name="Steindorff A."/>
            <person name="Ohm R."/>
            <person name="Martin F."/>
            <person name="Silar P."/>
            <person name="Natvig D."/>
            <person name="Lalanne C."/>
            <person name="Gautier V."/>
            <person name="Ament-Velasquez S.L."/>
            <person name="Kruys A."/>
            <person name="Hutchinson M.I."/>
            <person name="Powell A.J."/>
            <person name="Barry K."/>
            <person name="Miller A.N."/>
            <person name="Grigoriev I.V."/>
            <person name="Debuchy R."/>
            <person name="Gladieux P."/>
            <person name="Thoren M.H."/>
            <person name="Johannesson H."/>
        </authorList>
    </citation>
    <scope>NUCLEOTIDE SEQUENCE</scope>
    <source>
        <strain evidence="2">CBS 955.72</strain>
    </source>
</reference>
<protein>
    <submittedName>
        <fullName evidence="2">Phosphoenolpyruvate phosphomutase-domain-containing protein</fullName>
    </submittedName>
</protein>
<dbReference type="CDD" id="cd00377">
    <property type="entry name" value="ICL_PEPM"/>
    <property type="match status" value="1"/>
</dbReference>
<dbReference type="SUPFAM" id="SSF51621">
    <property type="entry name" value="Phosphoenolpyruvate/pyruvate domain"/>
    <property type="match status" value="1"/>
</dbReference>
<accession>A0AAJ0MGW3</accession>
<dbReference type="Pfam" id="PF13714">
    <property type="entry name" value="PEP_mutase"/>
    <property type="match status" value="1"/>
</dbReference>
<evidence type="ECO:0000313" key="2">
    <source>
        <dbReference type="EMBL" id="KAK3357913.1"/>
    </source>
</evidence>
<dbReference type="InterPro" id="IPR039556">
    <property type="entry name" value="ICL/PEPM"/>
</dbReference>
<dbReference type="AlphaFoldDB" id="A0AAJ0MGW3"/>
<dbReference type="Gene3D" id="3.20.20.60">
    <property type="entry name" value="Phosphoenolpyruvate-binding domains"/>
    <property type="match status" value="1"/>
</dbReference>
<evidence type="ECO:0000256" key="1">
    <source>
        <dbReference type="SAM" id="MobiDB-lite"/>
    </source>
</evidence>
<feature type="compositionally biased region" description="Polar residues" evidence="1">
    <location>
        <begin position="1"/>
        <end position="13"/>
    </location>
</feature>
<dbReference type="InterPro" id="IPR015813">
    <property type="entry name" value="Pyrv/PenolPyrv_kinase-like_dom"/>
</dbReference>